<evidence type="ECO:0000256" key="5">
    <source>
        <dbReference type="ARBA" id="ARBA00022490"/>
    </source>
</evidence>
<comment type="subcellular location">
    <subcellularLocation>
        <location evidence="1">Cytoplasm</location>
    </subcellularLocation>
</comment>
<dbReference type="Proteomes" id="UP000199691">
    <property type="component" value="Unassembled WGS sequence"/>
</dbReference>
<reference evidence="13" key="1">
    <citation type="submission" date="2016-10" db="EMBL/GenBank/DDBJ databases">
        <authorList>
            <person name="Varghese N."/>
            <person name="Submissions S."/>
        </authorList>
    </citation>
    <scope>NUCLEOTIDE SEQUENCE [LARGE SCALE GENOMIC DNA]</scope>
    <source>
        <strain evidence="13">CGMCC 4.6609</strain>
    </source>
</reference>
<evidence type="ECO:0000256" key="7">
    <source>
        <dbReference type="ARBA" id="ARBA00022679"/>
    </source>
</evidence>
<dbReference type="SUPFAM" id="SSF53335">
    <property type="entry name" value="S-adenosyl-L-methionine-dependent methyltransferases"/>
    <property type="match status" value="1"/>
</dbReference>
<keyword evidence="6 12" id="KW-0489">Methyltransferase</keyword>
<dbReference type="PANTHER" id="PTHR11579:SF0">
    <property type="entry name" value="PROTEIN-L-ISOASPARTATE(D-ASPARTATE) O-METHYLTRANSFERASE"/>
    <property type="match status" value="1"/>
</dbReference>
<name>A0A1H0WTW5_9PSEU</name>
<dbReference type="CDD" id="cd02440">
    <property type="entry name" value="AdoMet_MTases"/>
    <property type="match status" value="1"/>
</dbReference>
<dbReference type="AlphaFoldDB" id="A0A1H0WTW5"/>
<dbReference type="NCBIfam" id="TIGR04364">
    <property type="entry name" value="methyltran_FxLD"/>
    <property type="match status" value="1"/>
</dbReference>
<evidence type="ECO:0000256" key="11">
    <source>
        <dbReference type="ARBA" id="ARBA00031350"/>
    </source>
</evidence>
<dbReference type="PANTHER" id="PTHR11579">
    <property type="entry name" value="PROTEIN-L-ISOASPARTATE O-METHYLTRANSFERASE"/>
    <property type="match status" value="1"/>
</dbReference>
<dbReference type="EC" id="2.1.1.77" evidence="3"/>
<dbReference type="STRING" id="641025.SAMN05421507_12343"/>
<dbReference type="Gene3D" id="3.40.50.150">
    <property type="entry name" value="Vaccinia Virus protein VP39"/>
    <property type="match status" value="1"/>
</dbReference>
<dbReference type="RefSeq" id="WP_090104131.1">
    <property type="nucleotide sequence ID" value="NZ_FNIX01000023.1"/>
</dbReference>
<keyword evidence="7 12" id="KW-0808">Transferase</keyword>
<keyword evidence="8" id="KW-0949">S-adenosyl-L-methionine</keyword>
<proteinExistence type="inferred from homology"/>
<keyword evidence="13" id="KW-1185">Reference proteome</keyword>
<organism evidence="12 13">
    <name type="scientific">Lentzea jiangxiensis</name>
    <dbReference type="NCBI Taxonomy" id="641025"/>
    <lineage>
        <taxon>Bacteria</taxon>
        <taxon>Bacillati</taxon>
        <taxon>Actinomycetota</taxon>
        <taxon>Actinomycetes</taxon>
        <taxon>Pseudonocardiales</taxon>
        <taxon>Pseudonocardiaceae</taxon>
        <taxon>Lentzea</taxon>
    </lineage>
</organism>
<keyword evidence="5" id="KW-0963">Cytoplasm</keyword>
<evidence type="ECO:0000256" key="10">
    <source>
        <dbReference type="ARBA" id="ARBA00031323"/>
    </source>
</evidence>
<evidence type="ECO:0000256" key="8">
    <source>
        <dbReference type="ARBA" id="ARBA00022691"/>
    </source>
</evidence>
<dbReference type="Pfam" id="PF01135">
    <property type="entry name" value="PCMT"/>
    <property type="match status" value="1"/>
</dbReference>
<dbReference type="OrthoDB" id="4035289at2"/>
<dbReference type="GO" id="GO:0032259">
    <property type="term" value="P:methylation"/>
    <property type="evidence" value="ECO:0007669"/>
    <property type="project" value="UniProtKB-KW"/>
</dbReference>
<evidence type="ECO:0000313" key="13">
    <source>
        <dbReference type="Proteomes" id="UP000199691"/>
    </source>
</evidence>
<gene>
    <name evidence="12" type="ORF">SAMN05421507_12343</name>
</gene>
<protein>
    <recommendedName>
        <fullName evidence="4">Protein-L-isoaspartate O-methyltransferase</fullName>
        <ecNumber evidence="3">2.1.1.77</ecNumber>
    </recommendedName>
    <alternativeName>
        <fullName evidence="11">L-isoaspartyl protein carboxyl methyltransferase</fullName>
    </alternativeName>
    <alternativeName>
        <fullName evidence="9">Protein L-isoaspartyl methyltransferase</fullName>
    </alternativeName>
    <alternativeName>
        <fullName evidence="10">Protein-beta-aspartate methyltransferase</fullName>
    </alternativeName>
</protein>
<evidence type="ECO:0000256" key="3">
    <source>
        <dbReference type="ARBA" id="ARBA00011890"/>
    </source>
</evidence>
<evidence type="ECO:0000256" key="2">
    <source>
        <dbReference type="ARBA" id="ARBA00005369"/>
    </source>
</evidence>
<sequence>MNTLRYDDATAAEFRNALVDTLIDKKKIISPEVERAFRTVPRHLFVAEGTPLDVTYSVDNSVAIKHASDGVIISSTSAAYIQARMIEQAEIGEGMCVLEIGSGGFNAALLAEVVGPSGWVVSVDIDPEVTDRARELLDATGYGDRVTVVQADAENPLPGLHEPFEPFHAILVTVGAWDLAPAWLKHLAEGGRIVVPLRMNGITRVIAFLREDDHLVSTSAEVAGFVPMQGEGARDERVFLLPDRNGNQVKLRFDGDVPQEMSLLDGALATDRAAVWSGVTINLGVSFADLHLWFAAFLPGFCKVAADEGTDMAAERKDWFPFAAVHGDSFAYLAIRRVPEGGAVEFGAQAYGTHGEDAATAMVEQIQAWDRHGRATEPTFAYWPTGSQLPEFGENTAVMPKTHGIATISWPSAANDAGDQGALQ</sequence>
<evidence type="ECO:0000256" key="6">
    <source>
        <dbReference type="ARBA" id="ARBA00022603"/>
    </source>
</evidence>
<evidence type="ECO:0000256" key="1">
    <source>
        <dbReference type="ARBA" id="ARBA00004496"/>
    </source>
</evidence>
<accession>A0A1H0WTW5</accession>
<dbReference type="InterPro" id="IPR029063">
    <property type="entry name" value="SAM-dependent_MTases_sf"/>
</dbReference>
<evidence type="ECO:0000256" key="9">
    <source>
        <dbReference type="ARBA" id="ARBA00030757"/>
    </source>
</evidence>
<evidence type="ECO:0000313" key="12">
    <source>
        <dbReference type="EMBL" id="SDP94157.1"/>
    </source>
</evidence>
<dbReference type="GO" id="GO:0005737">
    <property type="term" value="C:cytoplasm"/>
    <property type="evidence" value="ECO:0007669"/>
    <property type="project" value="UniProtKB-SubCell"/>
</dbReference>
<dbReference type="InterPro" id="IPR000682">
    <property type="entry name" value="PCMT"/>
</dbReference>
<evidence type="ECO:0000256" key="4">
    <source>
        <dbReference type="ARBA" id="ARBA00013346"/>
    </source>
</evidence>
<comment type="similarity">
    <text evidence="2">Belongs to the methyltransferase superfamily. L-isoaspartyl/D-aspartyl protein methyltransferase family.</text>
</comment>
<dbReference type="EMBL" id="FNIX01000023">
    <property type="protein sequence ID" value="SDP94157.1"/>
    <property type="molecule type" value="Genomic_DNA"/>
</dbReference>
<dbReference type="InterPro" id="IPR027573">
    <property type="entry name" value="Methyltran_FxLD"/>
</dbReference>
<dbReference type="GO" id="GO:0004719">
    <property type="term" value="F:protein-L-isoaspartate (D-aspartate) O-methyltransferase activity"/>
    <property type="evidence" value="ECO:0007669"/>
    <property type="project" value="UniProtKB-EC"/>
</dbReference>